<proteinExistence type="predicted"/>
<sequence length="366" mass="38485">MVAVGVALALGLAASPAGATGGAGGWQSPRCSVVEGDGSVSFTSDEGATITPTSMPQQRLQYLYGVVPAGRNTLLAVDHRGTVQTSTDAGCSWAPTASVSGLDVPRLTAAADGSAYVWDQNGLALHRVRGKTVTALPPVATGTSTGVAALAVDRYVPRHVRVVLGDGTVRDSYDSGATFRTTGRAPAADLFVYSAAIDQTNLNHIVVGTMSQGVYTTWLGGWVWSHATLGQPGDRINAFSVAVSPANPFVVWAQGINQTENDAHVPSEGRHVYRSTDGGHTFRVAVDHKPGEVTLVNGALLAPHPTNPALLYFVFGTSYANYGTDLFRYDARRDALSVRHNDHHGIKSIAFNPRDPSVMYLGFAAE</sequence>
<name>A0A7Z1AV69_9PSEU</name>
<evidence type="ECO:0000313" key="3">
    <source>
        <dbReference type="Proteomes" id="UP000185696"/>
    </source>
</evidence>
<organism evidence="2 3">
    <name type="scientific">Actinophytocola xinjiangensis</name>
    <dbReference type="NCBI Taxonomy" id="485602"/>
    <lineage>
        <taxon>Bacteria</taxon>
        <taxon>Bacillati</taxon>
        <taxon>Actinomycetota</taxon>
        <taxon>Actinomycetes</taxon>
        <taxon>Pseudonocardiales</taxon>
        <taxon>Pseudonocardiaceae</taxon>
    </lineage>
</organism>
<dbReference type="SUPFAM" id="SSF110296">
    <property type="entry name" value="Oligoxyloglucan reducing end-specific cellobiohydrolase"/>
    <property type="match status" value="1"/>
</dbReference>
<dbReference type="Proteomes" id="UP000185696">
    <property type="component" value="Unassembled WGS sequence"/>
</dbReference>
<dbReference type="InterPro" id="IPR015943">
    <property type="entry name" value="WD40/YVTN_repeat-like_dom_sf"/>
</dbReference>
<gene>
    <name evidence="2" type="ORF">BLA60_33800</name>
</gene>
<comment type="caution">
    <text evidence="2">The sequence shown here is derived from an EMBL/GenBank/DDBJ whole genome shotgun (WGS) entry which is preliminary data.</text>
</comment>
<evidence type="ECO:0000256" key="1">
    <source>
        <dbReference type="SAM" id="SignalP"/>
    </source>
</evidence>
<accession>A0A7Z1AV69</accession>
<reference evidence="2 3" key="1">
    <citation type="submission" date="2016-12" db="EMBL/GenBank/DDBJ databases">
        <title>The draft genome sequence of Actinophytocola xinjiangensis.</title>
        <authorList>
            <person name="Wang W."/>
            <person name="Yuan L."/>
        </authorList>
    </citation>
    <scope>NUCLEOTIDE SEQUENCE [LARGE SCALE GENOMIC DNA]</scope>
    <source>
        <strain evidence="2 3">CGMCC 4.4663</strain>
    </source>
</reference>
<feature type="signal peptide" evidence="1">
    <location>
        <begin position="1"/>
        <end position="19"/>
    </location>
</feature>
<keyword evidence="3" id="KW-1185">Reference proteome</keyword>
<feature type="chain" id="PRO_5031332895" evidence="1">
    <location>
        <begin position="20"/>
        <end position="366"/>
    </location>
</feature>
<protein>
    <submittedName>
        <fullName evidence="2">Uncharacterized protein</fullName>
    </submittedName>
</protein>
<dbReference type="AlphaFoldDB" id="A0A7Z1AV69"/>
<dbReference type="EMBL" id="MSIF01000024">
    <property type="protein sequence ID" value="OLF06022.1"/>
    <property type="molecule type" value="Genomic_DNA"/>
</dbReference>
<dbReference type="Gene3D" id="2.130.10.10">
    <property type="entry name" value="YVTN repeat-like/Quinoprotein amine dehydrogenase"/>
    <property type="match status" value="2"/>
</dbReference>
<evidence type="ECO:0000313" key="2">
    <source>
        <dbReference type="EMBL" id="OLF06022.1"/>
    </source>
</evidence>
<keyword evidence="1" id="KW-0732">Signal</keyword>